<keyword evidence="6" id="KW-1003">Cell membrane</keyword>
<evidence type="ECO:0000256" key="6">
    <source>
        <dbReference type="RuleBase" id="RU361157"/>
    </source>
</evidence>
<feature type="transmembrane region" description="Helical" evidence="6">
    <location>
        <begin position="21"/>
        <end position="45"/>
    </location>
</feature>
<reference evidence="8" key="1">
    <citation type="submission" date="2021-01" db="EMBL/GenBank/DDBJ databases">
        <title>Whole genome shotgun sequence of Catellatospora methionotrophica NBRC 14553.</title>
        <authorList>
            <person name="Komaki H."/>
            <person name="Tamura T."/>
        </authorList>
    </citation>
    <scope>NUCLEOTIDE SEQUENCE</scope>
    <source>
        <strain evidence="8">NBRC 14553</strain>
    </source>
</reference>
<comment type="caution">
    <text evidence="8">The sequence shown here is derived from an EMBL/GenBank/DDBJ whole genome shotgun (WGS) entry which is preliminary data.</text>
</comment>
<dbReference type="GO" id="GO:0043190">
    <property type="term" value="C:ATP-binding cassette (ABC) transporter complex"/>
    <property type="evidence" value="ECO:0007669"/>
    <property type="project" value="InterPro"/>
</dbReference>
<proteinExistence type="inferred from homology"/>
<evidence type="ECO:0000259" key="7">
    <source>
        <dbReference type="PROSITE" id="PS51012"/>
    </source>
</evidence>
<evidence type="ECO:0000313" key="9">
    <source>
        <dbReference type="Proteomes" id="UP000660339"/>
    </source>
</evidence>
<dbReference type="GO" id="GO:0140359">
    <property type="term" value="F:ABC-type transporter activity"/>
    <property type="evidence" value="ECO:0007669"/>
    <property type="project" value="InterPro"/>
</dbReference>
<comment type="subcellular location">
    <subcellularLocation>
        <location evidence="6">Cell membrane</location>
        <topology evidence="6">Multi-pass membrane protein</topology>
    </subcellularLocation>
    <subcellularLocation>
        <location evidence="1">Membrane</location>
        <topology evidence="1">Multi-pass membrane protein</topology>
    </subcellularLocation>
</comment>
<keyword evidence="4 6" id="KW-0472">Membrane</keyword>
<accession>A0A8J3PHU9</accession>
<keyword evidence="3 6" id="KW-1133">Transmembrane helix</keyword>
<feature type="transmembrane region" description="Helical" evidence="6">
    <location>
        <begin position="141"/>
        <end position="162"/>
    </location>
</feature>
<keyword evidence="2 6" id="KW-0812">Transmembrane</keyword>
<comment type="similarity">
    <text evidence="6">Belongs to the ABC-2 integral membrane protein family.</text>
</comment>
<evidence type="ECO:0000256" key="4">
    <source>
        <dbReference type="ARBA" id="ARBA00023136"/>
    </source>
</evidence>
<feature type="transmembrane region" description="Helical" evidence="6">
    <location>
        <begin position="239"/>
        <end position="258"/>
    </location>
</feature>
<sequence length="266" mass="28986">MSLALAQGGIEFKQFVRTRESLVFTLLFPVMLMLIFGSIFGSVVITPPGEIPAVTLSQYFVTGMIASGIMATGFQNLAITIPIERDRGVLKRYRGTPMPKWVFFAGKILCVAALAFVSVVMLLAVAVAFYDLQLPDTGQKWFTFAWVSVLGLIACTLCGIAFSGVAKTGRAGPAVVTPIALILQFTSGVFFEYNDLPHWMQQFAALFPLKWMCQGLRSVFLPESFAAQEVAGSYELGRVALVLAAWCVGGLVLCLVGFRWTTKREG</sequence>
<feature type="domain" description="ABC transmembrane type-2" evidence="7">
    <location>
        <begin position="20"/>
        <end position="264"/>
    </location>
</feature>
<evidence type="ECO:0000313" key="8">
    <source>
        <dbReference type="EMBL" id="GIG15716.1"/>
    </source>
</evidence>
<evidence type="ECO:0000256" key="3">
    <source>
        <dbReference type="ARBA" id="ARBA00022989"/>
    </source>
</evidence>
<dbReference type="Pfam" id="PF01061">
    <property type="entry name" value="ABC2_membrane"/>
    <property type="match status" value="1"/>
</dbReference>
<dbReference type="AlphaFoldDB" id="A0A8J3PHU9"/>
<dbReference type="PANTHER" id="PTHR43027:SF2">
    <property type="entry name" value="TRANSPORT PERMEASE PROTEIN"/>
    <property type="match status" value="1"/>
</dbReference>
<protein>
    <recommendedName>
        <fullName evidence="6">Transport permease protein</fullName>
    </recommendedName>
</protein>
<name>A0A8J3PHU9_9ACTN</name>
<gene>
    <name evidence="8" type="ORF">Cme02nite_40480</name>
</gene>
<keyword evidence="5" id="KW-0046">Antibiotic resistance</keyword>
<dbReference type="PANTHER" id="PTHR43027">
    <property type="entry name" value="DOXORUBICIN RESISTANCE ABC TRANSPORTER PERMEASE PROTEIN DRRC-RELATED"/>
    <property type="match status" value="1"/>
</dbReference>
<evidence type="ECO:0000256" key="5">
    <source>
        <dbReference type="ARBA" id="ARBA00023251"/>
    </source>
</evidence>
<dbReference type="EMBL" id="BONJ01000022">
    <property type="protein sequence ID" value="GIG15716.1"/>
    <property type="molecule type" value="Genomic_DNA"/>
</dbReference>
<dbReference type="Proteomes" id="UP000660339">
    <property type="component" value="Unassembled WGS sequence"/>
</dbReference>
<dbReference type="InterPro" id="IPR000412">
    <property type="entry name" value="ABC_2_transport"/>
</dbReference>
<keyword evidence="6" id="KW-0813">Transport</keyword>
<evidence type="ECO:0000256" key="1">
    <source>
        <dbReference type="ARBA" id="ARBA00004141"/>
    </source>
</evidence>
<dbReference type="GO" id="GO:0046677">
    <property type="term" value="P:response to antibiotic"/>
    <property type="evidence" value="ECO:0007669"/>
    <property type="project" value="UniProtKB-KW"/>
</dbReference>
<feature type="transmembrane region" description="Helical" evidence="6">
    <location>
        <begin position="57"/>
        <end position="81"/>
    </location>
</feature>
<dbReference type="InterPro" id="IPR013525">
    <property type="entry name" value="ABC2_TM"/>
</dbReference>
<dbReference type="InterPro" id="IPR047817">
    <property type="entry name" value="ABC2_TM_bact-type"/>
</dbReference>
<feature type="transmembrane region" description="Helical" evidence="6">
    <location>
        <begin position="174"/>
        <end position="191"/>
    </location>
</feature>
<organism evidence="8 9">
    <name type="scientific">Catellatospora methionotrophica</name>
    <dbReference type="NCBI Taxonomy" id="121620"/>
    <lineage>
        <taxon>Bacteria</taxon>
        <taxon>Bacillati</taxon>
        <taxon>Actinomycetota</taxon>
        <taxon>Actinomycetes</taxon>
        <taxon>Micromonosporales</taxon>
        <taxon>Micromonosporaceae</taxon>
        <taxon>Catellatospora</taxon>
    </lineage>
</organism>
<feature type="transmembrane region" description="Helical" evidence="6">
    <location>
        <begin position="101"/>
        <end position="129"/>
    </location>
</feature>
<keyword evidence="9" id="KW-1185">Reference proteome</keyword>
<dbReference type="PROSITE" id="PS51012">
    <property type="entry name" value="ABC_TM2"/>
    <property type="match status" value="1"/>
</dbReference>
<evidence type="ECO:0000256" key="2">
    <source>
        <dbReference type="ARBA" id="ARBA00022692"/>
    </source>
</evidence>
<dbReference type="PIRSF" id="PIRSF006648">
    <property type="entry name" value="DrrB"/>
    <property type="match status" value="1"/>
</dbReference>
<dbReference type="InterPro" id="IPR052902">
    <property type="entry name" value="ABC-2_transporter"/>
</dbReference>